<organism evidence="4">
    <name type="scientific">Haemonchus placei</name>
    <name type="common">Barber's pole worm</name>
    <dbReference type="NCBI Taxonomy" id="6290"/>
    <lineage>
        <taxon>Eukaryota</taxon>
        <taxon>Metazoa</taxon>
        <taxon>Ecdysozoa</taxon>
        <taxon>Nematoda</taxon>
        <taxon>Chromadorea</taxon>
        <taxon>Rhabditida</taxon>
        <taxon>Rhabditina</taxon>
        <taxon>Rhabditomorpha</taxon>
        <taxon>Strongyloidea</taxon>
        <taxon>Trichostrongylidae</taxon>
        <taxon>Haemonchus</taxon>
    </lineage>
</organism>
<accession>A0A0N4X7B5</accession>
<keyword evidence="1" id="KW-0812">Transmembrane</keyword>
<proteinExistence type="predicted"/>
<sequence>MNRMYDRMRIVFISVGVACFFPLFYWSHYSNVQRVSRDREAGVVVHKMSNVSQA</sequence>
<reference evidence="4" key="1">
    <citation type="submission" date="2017-02" db="UniProtKB">
        <authorList>
            <consortium name="WormBaseParasite"/>
        </authorList>
    </citation>
    <scope>IDENTIFICATION</scope>
</reference>
<dbReference type="EMBL" id="UZAF01022003">
    <property type="protein sequence ID" value="VDO82430.1"/>
    <property type="molecule type" value="Genomic_DNA"/>
</dbReference>
<keyword evidence="1" id="KW-0472">Membrane</keyword>
<dbReference type="WBParaSite" id="HPLM_0002025701-mRNA-1">
    <property type="protein sequence ID" value="HPLM_0002025701-mRNA-1"/>
    <property type="gene ID" value="HPLM_0002025701"/>
</dbReference>
<dbReference type="AlphaFoldDB" id="A0A0N4X7B5"/>
<gene>
    <name evidence="2" type="ORF">HPLM_LOCUS20249</name>
</gene>
<protein>
    <submittedName>
        <fullName evidence="4">Carbohydrate ABC transporter permease</fullName>
    </submittedName>
</protein>
<evidence type="ECO:0000256" key="1">
    <source>
        <dbReference type="SAM" id="Phobius"/>
    </source>
</evidence>
<reference evidence="2 3" key="2">
    <citation type="submission" date="2018-11" db="EMBL/GenBank/DDBJ databases">
        <authorList>
            <consortium name="Pathogen Informatics"/>
        </authorList>
    </citation>
    <scope>NUCLEOTIDE SEQUENCE [LARGE SCALE GENOMIC DNA]</scope>
    <source>
        <strain evidence="2 3">MHpl1</strain>
    </source>
</reference>
<evidence type="ECO:0000313" key="4">
    <source>
        <dbReference type="WBParaSite" id="HPLM_0002025701-mRNA-1"/>
    </source>
</evidence>
<dbReference type="Proteomes" id="UP000268014">
    <property type="component" value="Unassembled WGS sequence"/>
</dbReference>
<dbReference type="OrthoDB" id="8193498at2759"/>
<evidence type="ECO:0000313" key="3">
    <source>
        <dbReference type="Proteomes" id="UP000268014"/>
    </source>
</evidence>
<evidence type="ECO:0000313" key="2">
    <source>
        <dbReference type="EMBL" id="VDO82430.1"/>
    </source>
</evidence>
<keyword evidence="1" id="KW-1133">Transmembrane helix</keyword>
<keyword evidence="3" id="KW-1185">Reference proteome</keyword>
<name>A0A0N4X7B5_HAEPC</name>
<feature type="transmembrane region" description="Helical" evidence="1">
    <location>
        <begin position="7"/>
        <end position="26"/>
    </location>
</feature>